<accession>A0A6H1QWR8</accession>
<evidence type="ECO:0000313" key="2">
    <source>
        <dbReference type="EMBL" id="QIZ31256.1"/>
    </source>
</evidence>
<dbReference type="EMBL" id="MN688676">
    <property type="protein sequence ID" value="QIZ31256.1"/>
    <property type="molecule type" value="Genomic_DNA"/>
</dbReference>
<keyword evidence="1" id="KW-0812">Transmembrane</keyword>
<name>A0A6H1QWR8_9PHYC</name>
<organism evidence="2">
    <name type="scientific">Ostreococcus mediterraneus virus 2</name>
    <dbReference type="NCBI Taxonomy" id="2726183"/>
    <lineage>
        <taxon>Viruses</taxon>
        <taxon>Varidnaviria</taxon>
        <taxon>Bamfordvirae</taxon>
        <taxon>Nucleocytoviricota</taxon>
        <taxon>Megaviricetes</taxon>
        <taxon>Algavirales</taxon>
        <taxon>Phycodnaviridae</taxon>
        <taxon>Prasinovirus</taxon>
    </lineage>
</organism>
<proteinExistence type="predicted"/>
<reference evidence="2" key="1">
    <citation type="journal article" date="2020" name="Sci. Adv.">
        <title>Virus-host coexistence in phytoplankton through the genomic lens.</title>
        <authorList>
            <person name="Yau S."/>
            <person name="Krasovec M."/>
            <person name="Benites L.F."/>
            <person name="Rombauts S."/>
            <person name="Groussin M."/>
            <person name="Vancaester E."/>
            <person name="Aury J.M."/>
            <person name="Derelle E."/>
            <person name="Desdevises Y."/>
            <person name="Escande M.L."/>
            <person name="Grimsley N."/>
            <person name="Guy J."/>
            <person name="Moreau H."/>
            <person name="Sanchez-Brosseau S."/>
            <person name="van de Peer Y."/>
            <person name="Vandepoele K."/>
            <person name="Gourbiere S."/>
            <person name="Piganeau G."/>
        </authorList>
    </citation>
    <scope>NUCLEOTIDE SEQUENCE</scope>
    <source>
        <strain evidence="2">OmV2</strain>
    </source>
</reference>
<feature type="transmembrane region" description="Helical" evidence="1">
    <location>
        <begin position="52"/>
        <end position="72"/>
    </location>
</feature>
<sequence>MNLIGTGNQIGQSIALVRLVVAIFVGCCFCSIGAAIFTKKPDDKNNNPKRSGMIFMSVGGCAILLAYLTYLFTKSFKGAGTMYTAFSAYDALTKK</sequence>
<evidence type="ECO:0000256" key="1">
    <source>
        <dbReference type="SAM" id="Phobius"/>
    </source>
</evidence>
<keyword evidence="1" id="KW-0472">Membrane</keyword>
<gene>
    <name evidence="2" type="ORF">orf00297</name>
</gene>
<protein>
    <recommendedName>
        <fullName evidence="3">Transmembrane protein</fullName>
    </recommendedName>
</protein>
<keyword evidence="1" id="KW-1133">Transmembrane helix</keyword>
<evidence type="ECO:0008006" key="3">
    <source>
        <dbReference type="Google" id="ProtNLM"/>
    </source>
</evidence>
<feature type="transmembrane region" description="Helical" evidence="1">
    <location>
        <begin position="16"/>
        <end position="37"/>
    </location>
</feature>